<reference evidence="9 10" key="1">
    <citation type="submission" date="2019-07" db="EMBL/GenBank/DDBJ databases">
        <title>Whole genome shotgun sequence of Actinotalea fermentans NBRC 105374.</title>
        <authorList>
            <person name="Hosoyama A."/>
            <person name="Uohara A."/>
            <person name="Ohji S."/>
            <person name="Ichikawa N."/>
        </authorList>
    </citation>
    <scope>NUCLEOTIDE SEQUENCE [LARGE SCALE GENOMIC DNA]</scope>
    <source>
        <strain evidence="9 10">NBRC 105374</strain>
    </source>
</reference>
<evidence type="ECO:0000256" key="6">
    <source>
        <dbReference type="ARBA" id="ARBA00023136"/>
    </source>
</evidence>
<evidence type="ECO:0000256" key="7">
    <source>
        <dbReference type="SAM" id="Phobius"/>
    </source>
</evidence>
<feature type="transmembrane region" description="Helical" evidence="7">
    <location>
        <begin position="204"/>
        <end position="226"/>
    </location>
</feature>
<evidence type="ECO:0000313" key="10">
    <source>
        <dbReference type="Proteomes" id="UP000321484"/>
    </source>
</evidence>
<keyword evidence="6 7" id="KW-0472">Membrane</keyword>
<feature type="transmembrane region" description="Helical" evidence="7">
    <location>
        <begin position="238"/>
        <end position="258"/>
    </location>
</feature>
<feature type="transmembrane region" description="Helical" evidence="7">
    <location>
        <begin position="33"/>
        <end position="60"/>
    </location>
</feature>
<feature type="transmembrane region" description="Helical" evidence="7">
    <location>
        <begin position="270"/>
        <end position="289"/>
    </location>
</feature>
<dbReference type="InterPro" id="IPR020846">
    <property type="entry name" value="MFS_dom"/>
</dbReference>
<dbReference type="SUPFAM" id="SSF103473">
    <property type="entry name" value="MFS general substrate transporter"/>
    <property type="match status" value="1"/>
</dbReference>
<dbReference type="PANTHER" id="PTHR42718">
    <property type="entry name" value="MAJOR FACILITATOR SUPERFAMILY MULTIDRUG TRANSPORTER MFSC"/>
    <property type="match status" value="1"/>
</dbReference>
<dbReference type="OrthoDB" id="4332123at2"/>
<feature type="transmembrane region" description="Helical" evidence="7">
    <location>
        <begin position="295"/>
        <end position="316"/>
    </location>
</feature>
<dbReference type="PROSITE" id="PS50850">
    <property type="entry name" value="MFS"/>
    <property type="match status" value="1"/>
</dbReference>
<evidence type="ECO:0000259" key="8">
    <source>
        <dbReference type="PROSITE" id="PS50850"/>
    </source>
</evidence>
<evidence type="ECO:0000313" key="9">
    <source>
        <dbReference type="EMBL" id="GEN79253.1"/>
    </source>
</evidence>
<keyword evidence="5 7" id="KW-1133">Transmembrane helix</keyword>
<feature type="transmembrane region" description="Helical" evidence="7">
    <location>
        <begin position="67"/>
        <end position="87"/>
    </location>
</feature>
<dbReference type="AlphaFoldDB" id="A0A511YVN4"/>
<proteinExistence type="predicted"/>
<sequence>MVWGAAVVAYAVAVLHRASLGVAGPQAVERFDVGAAVLSTFVVVQLAVYAGLQVPVGVLLDRFGSRALIAGGAAVMGTGQVLLGVAGDLPTAYVARVLIGAGDAATFISVVRLVALWFPARRVPLFTQLTGMAGHLGQLTASVPLVAVLQHQTWEHTFVGLGAVGALAALLAWAVVRDGPDAGSAAGGTLRASLRGAVTTSGTWLGFWSHALGTFPLAVFLLLWGFPFLVAQGLSASAAGGLMSLAVVAAVVTGPVIGVLTGRHPLRRSWMVLAVGVAVALAWAAVLSHPGRSPVWLLAVLVVVIGIGGPTSAIGFDYARTFNPSGRLGTASGLVNVGGFSTAVVSVLAVGVVLDLVADGRQWSVDDFRVAFAVQAVPWLVCVGGVLVTRRRTRRTMAEDGVVVPPVREVVARRRARP</sequence>
<keyword evidence="10" id="KW-1185">Reference proteome</keyword>
<dbReference type="Gene3D" id="1.20.1250.20">
    <property type="entry name" value="MFS general substrate transporter like domains"/>
    <property type="match status" value="2"/>
</dbReference>
<evidence type="ECO:0000256" key="4">
    <source>
        <dbReference type="ARBA" id="ARBA00022692"/>
    </source>
</evidence>
<evidence type="ECO:0000256" key="1">
    <source>
        <dbReference type="ARBA" id="ARBA00004651"/>
    </source>
</evidence>
<dbReference type="GO" id="GO:0022857">
    <property type="term" value="F:transmembrane transporter activity"/>
    <property type="evidence" value="ECO:0007669"/>
    <property type="project" value="InterPro"/>
</dbReference>
<name>A0A511YVN4_9CELL</name>
<evidence type="ECO:0000256" key="5">
    <source>
        <dbReference type="ARBA" id="ARBA00022989"/>
    </source>
</evidence>
<feature type="domain" description="Major facilitator superfamily (MFS) profile" evidence="8">
    <location>
        <begin position="1"/>
        <end position="394"/>
    </location>
</feature>
<dbReference type="Pfam" id="PF07690">
    <property type="entry name" value="MFS_1"/>
    <property type="match status" value="1"/>
</dbReference>
<comment type="caution">
    <text evidence="9">The sequence shown here is derived from an EMBL/GenBank/DDBJ whole genome shotgun (WGS) entry which is preliminary data.</text>
</comment>
<dbReference type="GO" id="GO:0005886">
    <property type="term" value="C:plasma membrane"/>
    <property type="evidence" value="ECO:0007669"/>
    <property type="project" value="UniProtKB-SubCell"/>
</dbReference>
<feature type="transmembrane region" description="Helical" evidence="7">
    <location>
        <begin position="337"/>
        <end position="358"/>
    </location>
</feature>
<keyword evidence="4 7" id="KW-0812">Transmembrane</keyword>
<accession>A0A511YVN4</accession>
<evidence type="ECO:0000256" key="3">
    <source>
        <dbReference type="ARBA" id="ARBA00022475"/>
    </source>
</evidence>
<feature type="transmembrane region" description="Helical" evidence="7">
    <location>
        <begin position="125"/>
        <end position="146"/>
    </location>
</feature>
<comment type="subcellular location">
    <subcellularLocation>
        <location evidence="1">Cell membrane</location>
        <topology evidence="1">Multi-pass membrane protein</topology>
    </subcellularLocation>
</comment>
<keyword evidence="2" id="KW-0813">Transport</keyword>
<feature type="transmembrane region" description="Helical" evidence="7">
    <location>
        <begin position="93"/>
        <end position="118"/>
    </location>
</feature>
<feature type="transmembrane region" description="Helical" evidence="7">
    <location>
        <begin position="158"/>
        <end position="176"/>
    </location>
</feature>
<organism evidence="9 10">
    <name type="scientific">Actinotalea fermentans</name>
    <dbReference type="NCBI Taxonomy" id="43671"/>
    <lineage>
        <taxon>Bacteria</taxon>
        <taxon>Bacillati</taxon>
        <taxon>Actinomycetota</taxon>
        <taxon>Actinomycetes</taxon>
        <taxon>Micrococcales</taxon>
        <taxon>Cellulomonadaceae</taxon>
        <taxon>Actinotalea</taxon>
    </lineage>
</organism>
<evidence type="ECO:0000256" key="2">
    <source>
        <dbReference type="ARBA" id="ARBA00022448"/>
    </source>
</evidence>
<dbReference type="CDD" id="cd06174">
    <property type="entry name" value="MFS"/>
    <property type="match status" value="1"/>
</dbReference>
<feature type="transmembrane region" description="Helical" evidence="7">
    <location>
        <begin position="370"/>
        <end position="388"/>
    </location>
</feature>
<gene>
    <name evidence="9" type="ORF">AFE02nite_09870</name>
</gene>
<protein>
    <submittedName>
        <fullName evidence="9">MFS transporter</fullName>
    </submittedName>
</protein>
<dbReference type="EMBL" id="BJYK01000001">
    <property type="protein sequence ID" value="GEN79253.1"/>
    <property type="molecule type" value="Genomic_DNA"/>
</dbReference>
<dbReference type="Proteomes" id="UP000321484">
    <property type="component" value="Unassembled WGS sequence"/>
</dbReference>
<dbReference type="InterPro" id="IPR036259">
    <property type="entry name" value="MFS_trans_sf"/>
</dbReference>
<keyword evidence="3" id="KW-1003">Cell membrane</keyword>
<dbReference type="PANTHER" id="PTHR42718:SF46">
    <property type="entry name" value="BLR6921 PROTEIN"/>
    <property type="match status" value="1"/>
</dbReference>
<dbReference type="InterPro" id="IPR011701">
    <property type="entry name" value="MFS"/>
</dbReference>